<reference evidence="1" key="1">
    <citation type="submission" date="2019-11" db="EMBL/GenBank/DDBJ databases">
        <authorList>
            <person name="Ndlovu S.S."/>
            <person name="Carulei O."/>
        </authorList>
    </citation>
    <scope>NUCLEOTIDE SEQUENCE [LARGE SCALE GENOMIC DNA]</scope>
    <source>
        <strain evidence="1">RSA_2_2004</strain>
    </source>
</reference>
<organismHost>
    <name type="scientific">Ornithodoros moubata</name>
    <name type="common">Soft tick</name>
    <name type="synonym">Argasid tick</name>
    <dbReference type="NCBI Taxonomy" id="6938"/>
</organismHost>
<name>A0A6G7KU77_ASF</name>
<protein>
    <submittedName>
        <fullName evidence="1">p505_3R</fullName>
    </submittedName>
</protein>
<gene>
    <name evidence="1" type="primary">505_3R</name>
</gene>
<proteinExistence type="predicted"/>
<sequence>MVHDHHLARETCLLPFRNFVEKSCLSAYFQSFLSTMYCNCYDCTGKIMVLFSVSRRTRYLFNRNPSISMQHSKYQHRKGTMQSYSCCCHGRQIPATPSYELSKANTMSWFTNTMAKLQTAMLSCRCFKIRKHSKNVMCYTAPVHCNAYSSMLCCMSCCRFLQNIQTIWIRGSIAARCCSNWHAEKKNMRWLCGYREFYASAKLRLFSPLRLPTETYSCILWATQLFLRKCTPVDRTPSFYYIISCETFRYRGFCPLYCKPYNMVEAKRYPYLWLQNISIYIFCNTSKPGKA</sequence>
<organism evidence="1">
    <name type="scientific">African swine fever virus</name>
    <name type="common">ASFV</name>
    <dbReference type="NCBI Taxonomy" id="10497"/>
    <lineage>
        <taxon>Viruses</taxon>
        <taxon>Varidnaviria</taxon>
        <taxon>Bamfordvirae</taxon>
        <taxon>Nucleocytoviricota</taxon>
        <taxon>Pokkesviricetes</taxon>
        <taxon>Asfuvirales</taxon>
        <taxon>Asfarviridae</taxon>
        <taxon>Asfivirus</taxon>
        <taxon>Asfivirus haemorrhagiae</taxon>
    </lineage>
</organism>
<organismHost>
    <name type="scientific">Ornithodoros</name>
    <name type="common">relapsing fever ticks</name>
    <dbReference type="NCBI Taxonomy" id="6937"/>
</organismHost>
<organismHost>
    <name type="scientific">Potamochoerus larvatus</name>
    <name type="common">Bushpig</name>
    <dbReference type="NCBI Taxonomy" id="273792"/>
</organismHost>
<organismHost>
    <name type="scientific">Sus scrofa</name>
    <name type="common">Pig</name>
    <dbReference type="NCBI Taxonomy" id="9823"/>
</organismHost>
<organismHost>
    <name type="scientific">Phacochoerus aethiopicus</name>
    <name type="common">Warthog</name>
    <dbReference type="NCBI Taxonomy" id="85517"/>
</organismHost>
<dbReference type="EMBL" id="MN641877">
    <property type="protein sequence ID" value="QII88885.1"/>
    <property type="molecule type" value="Genomic_DNA"/>
</dbReference>
<accession>A0A6G7KU77</accession>
<evidence type="ECO:0000313" key="1">
    <source>
        <dbReference type="EMBL" id="QII88885.1"/>
    </source>
</evidence>
<organismHost>
    <name type="scientific">Phacochoerus africanus</name>
    <name type="common">Warthog</name>
    <dbReference type="NCBI Taxonomy" id="41426"/>
</organismHost>